<dbReference type="PROSITE" id="PS50928">
    <property type="entry name" value="ABC_TM1"/>
    <property type="match status" value="1"/>
</dbReference>
<feature type="transmembrane region" description="Helical" evidence="7">
    <location>
        <begin position="94"/>
        <end position="113"/>
    </location>
</feature>
<dbReference type="RefSeq" id="WP_227320632.1">
    <property type="nucleotide sequence ID" value="NZ_JAESVB010000002.1"/>
</dbReference>
<keyword evidence="5 7" id="KW-1133">Transmembrane helix</keyword>
<evidence type="ECO:0000256" key="3">
    <source>
        <dbReference type="ARBA" id="ARBA00022475"/>
    </source>
</evidence>
<feature type="transmembrane region" description="Helical" evidence="7">
    <location>
        <begin position="208"/>
        <end position="228"/>
    </location>
</feature>
<dbReference type="AlphaFoldDB" id="A0A964DYQ0"/>
<dbReference type="GO" id="GO:0055085">
    <property type="term" value="P:transmembrane transport"/>
    <property type="evidence" value="ECO:0007669"/>
    <property type="project" value="InterPro"/>
</dbReference>
<proteinExistence type="inferred from homology"/>
<evidence type="ECO:0000313" key="10">
    <source>
        <dbReference type="Proteomes" id="UP000708298"/>
    </source>
</evidence>
<dbReference type="Gene3D" id="1.10.3720.10">
    <property type="entry name" value="MetI-like"/>
    <property type="match status" value="1"/>
</dbReference>
<reference evidence="9" key="1">
    <citation type="journal article" date="2021" name="Microorganisms">
        <title>Acidisoma silvae sp. nov. and Acidisomacellulosilytica sp. nov., Two Acidophilic Bacteria Isolated from Decaying Wood, Hydrolyzing Cellulose and Producing Poly-3-hydroxybutyrate.</title>
        <authorList>
            <person name="Mieszkin S."/>
            <person name="Pouder E."/>
            <person name="Uroz S."/>
            <person name="Simon-Colin C."/>
            <person name="Alain K."/>
        </authorList>
    </citation>
    <scope>NUCLEOTIDE SEQUENCE</scope>
    <source>
        <strain evidence="9">HW T2.11</strain>
    </source>
</reference>
<dbReference type="InterPro" id="IPR000515">
    <property type="entry name" value="MetI-like"/>
</dbReference>
<comment type="similarity">
    <text evidence="7">Belongs to the binding-protein-dependent transport system permease family.</text>
</comment>
<dbReference type="EMBL" id="JAESVB010000002">
    <property type="protein sequence ID" value="MCB8874983.1"/>
    <property type="molecule type" value="Genomic_DNA"/>
</dbReference>
<dbReference type="CDD" id="cd06261">
    <property type="entry name" value="TM_PBP2"/>
    <property type="match status" value="1"/>
</dbReference>
<dbReference type="SUPFAM" id="SSF161098">
    <property type="entry name" value="MetI-like"/>
    <property type="match status" value="1"/>
</dbReference>
<evidence type="ECO:0000256" key="6">
    <source>
        <dbReference type="ARBA" id="ARBA00023136"/>
    </source>
</evidence>
<accession>A0A964DYQ0</accession>
<evidence type="ECO:0000259" key="8">
    <source>
        <dbReference type="PROSITE" id="PS50928"/>
    </source>
</evidence>
<dbReference type="PANTHER" id="PTHR30151">
    <property type="entry name" value="ALKANE SULFONATE ABC TRANSPORTER-RELATED, MEMBRANE SUBUNIT"/>
    <property type="match status" value="1"/>
</dbReference>
<keyword evidence="4 7" id="KW-0812">Transmembrane</keyword>
<evidence type="ECO:0000256" key="7">
    <source>
        <dbReference type="RuleBase" id="RU363032"/>
    </source>
</evidence>
<dbReference type="Proteomes" id="UP000708298">
    <property type="component" value="Unassembled WGS sequence"/>
</dbReference>
<reference evidence="9" key="2">
    <citation type="submission" date="2021-01" db="EMBL/GenBank/DDBJ databases">
        <authorList>
            <person name="Mieszkin S."/>
            <person name="Pouder E."/>
            <person name="Alain K."/>
        </authorList>
    </citation>
    <scope>NUCLEOTIDE SEQUENCE</scope>
    <source>
        <strain evidence="9">HW T2.11</strain>
    </source>
</reference>
<feature type="transmembrane region" description="Helical" evidence="7">
    <location>
        <begin position="125"/>
        <end position="147"/>
    </location>
</feature>
<evidence type="ECO:0000256" key="5">
    <source>
        <dbReference type="ARBA" id="ARBA00022989"/>
    </source>
</evidence>
<comment type="subcellular location">
    <subcellularLocation>
        <location evidence="1 7">Cell membrane</location>
        <topology evidence="1 7">Multi-pass membrane protein</topology>
    </subcellularLocation>
</comment>
<protein>
    <submittedName>
        <fullName evidence="9">ABC transporter permease subunit</fullName>
    </submittedName>
</protein>
<evidence type="ECO:0000313" key="9">
    <source>
        <dbReference type="EMBL" id="MCB8874983.1"/>
    </source>
</evidence>
<comment type="caution">
    <text evidence="9">The sequence shown here is derived from an EMBL/GenBank/DDBJ whole genome shotgun (WGS) entry which is preliminary data.</text>
</comment>
<keyword evidence="3" id="KW-1003">Cell membrane</keyword>
<dbReference type="GO" id="GO:0005886">
    <property type="term" value="C:plasma membrane"/>
    <property type="evidence" value="ECO:0007669"/>
    <property type="project" value="UniProtKB-SubCell"/>
</dbReference>
<sequence>MTKKALPVATVLVAVLILWYAAAVWLNAPQAEALMDPDQPHGLWAVAQACWSMDRPVLPAPDQIASALIYSVFGFPLSSPRNLLLQAGYTAETTVIGLFFGLILGILLAIGIVHIRTLDRSVMPWVIASQTVPVLAIAPMLVVALGAMGVTGLVPKAAIVAYLTFFPVTVGMVKGFRTPDPLQLDLMHTYSAGEMTIFAKLRWPSAMAFLFPSLKVAVALAVTGAIVAEMPTGAQVGLGARLLAGSYYGQTMMMWSALVMASLLALAGLLAVTLLERGVILLRGGRL</sequence>
<feature type="transmembrane region" description="Helical" evidence="7">
    <location>
        <begin position="153"/>
        <end position="173"/>
    </location>
</feature>
<dbReference type="Pfam" id="PF00528">
    <property type="entry name" value="BPD_transp_1"/>
    <property type="match status" value="1"/>
</dbReference>
<evidence type="ECO:0000256" key="4">
    <source>
        <dbReference type="ARBA" id="ARBA00022692"/>
    </source>
</evidence>
<feature type="domain" description="ABC transmembrane type-1" evidence="8">
    <location>
        <begin position="83"/>
        <end position="276"/>
    </location>
</feature>
<keyword evidence="6 7" id="KW-0472">Membrane</keyword>
<gene>
    <name evidence="9" type="ORF">ASILVAE211_07295</name>
</gene>
<name>A0A964DYQ0_9PROT</name>
<dbReference type="PANTHER" id="PTHR30151:SF20">
    <property type="entry name" value="ABC TRANSPORTER PERMEASE PROTEIN HI_0355-RELATED"/>
    <property type="match status" value="1"/>
</dbReference>
<keyword evidence="10" id="KW-1185">Reference proteome</keyword>
<keyword evidence="2 7" id="KW-0813">Transport</keyword>
<dbReference type="InterPro" id="IPR035906">
    <property type="entry name" value="MetI-like_sf"/>
</dbReference>
<feature type="transmembrane region" description="Helical" evidence="7">
    <location>
        <begin position="252"/>
        <end position="275"/>
    </location>
</feature>
<organism evidence="9 10">
    <name type="scientific">Acidisoma silvae</name>
    <dbReference type="NCBI Taxonomy" id="2802396"/>
    <lineage>
        <taxon>Bacteria</taxon>
        <taxon>Pseudomonadati</taxon>
        <taxon>Pseudomonadota</taxon>
        <taxon>Alphaproteobacteria</taxon>
        <taxon>Acetobacterales</taxon>
        <taxon>Acidocellaceae</taxon>
        <taxon>Acidisoma</taxon>
    </lineage>
</organism>
<evidence type="ECO:0000256" key="2">
    <source>
        <dbReference type="ARBA" id="ARBA00022448"/>
    </source>
</evidence>
<evidence type="ECO:0000256" key="1">
    <source>
        <dbReference type="ARBA" id="ARBA00004651"/>
    </source>
</evidence>